<dbReference type="InterPro" id="IPR050922">
    <property type="entry name" value="LytR/CpsA/Psr_CW_biosynth"/>
</dbReference>
<comment type="similarity">
    <text evidence="1">Belongs to the LytR/CpsA/Psr (LCP) family.</text>
</comment>
<dbReference type="Pfam" id="PF03816">
    <property type="entry name" value="LytR_cpsA_psr"/>
    <property type="match status" value="1"/>
</dbReference>
<protein>
    <submittedName>
        <fullName evidence="5">LCP family protein</fullName>
    </submittedName>
</protein>
<evidence type="ECO:0000256" key="2">
    <source>
        <dbReference type="SAM" id="MobiDB-lite"/>
    </source>
</evidence>
<dbReference type="PANTHER" id="PTHR33392:SF6">
    <property type="entry name" value="POLYISOPRENYL-TEICHOIC ACID--PEPTIDOGLYCAN TEICHOIC ACID TRANSFERASE TAGU"/>
    <property type="match status" value="1"/>
</dbReference>
<keyword evidence="3" id="KW-1133">Transmembrane helix</keyword>
<keyword evidence="3" id="KW-0472">Membrane</keyword>
<keyword evidence="3" id="KW-0812">Transmembrane</keyword>
<dbReference type="EMBL" id="BAAANL010000003">
    <property type="protein sequence ID" value="GAA1861589.1"/>
    <property type="molecule type" value="Genomic_DNA"/>
</dbReference>
<evidence type="ECO:0000256" key="3">
    <source>
        <dbReference type="SAM" id="Phobius"/>
    </source>
</evidence>
<evidence type="ECO:0000313" key="6">
    <source>
        <dbReference type="Proteomes" id="UP001501094"/>
    </source>
</evidence>
<accession>A0ABN2NCP6</accession>
<dbReference type="Gene3D" id="3.40.630.190">
    <property type="entry name" value="LCP protein"/>
    <property type="match status" value="1"/>
</dbReference>
<dbReference type="NCBIfam" id="TIGR00350">
    <property type="entry name" value="lytR_cpsA_psr"/>
    <property type="match status" value="1"/>
</dbReference>
<feature type="compositionally biased region" description="Low complexity" evidence="2">
    <location>
        <begin position="366"/>
        <end position="376"/>
    </location>
</feature>
<dbReference type="RefSeq" id="WP_344101990.1">
    <property type="nucleotide sequence ID" value="NZ_BAAANL010000003.1"/>
</dbReference>
<feature type="domain" description="Cell envelope-related transcriptional attenuator" evidence="4">
    <location>
        <begin position="112"/>
        <end position="276"/>
    </location>
</feature>
<dbReference type="InterPro" id="IPR004474">
    <property type="entry name" value="LytR_CpsA_psr"/>
</dbReference>
<organism evidence="5 6">
    <name type="scientific">Myceligenerans crystallogenes</name>
    <dbReference type="NCBI Taxonomy" id="316335"/>
    <lineage>
        <taxon>Bacteria</taxon>
        <taxon>Bacillati</taxon>
        <taxon>Actinomycetota</taxon>
        <taxon>Actinomycetes</taxon>
        <taxon>Micrococcales</taxon>
        <taxon>Promicromonosporaceae</taxon>
        <taxon>Myceligenerans</taxon>
    </lineage>
</organism>
<feature type="transmembrane region" description="Helical" evidence="3">
    <location>
        <begin position="34"/>
        <end position="54"/>
    </location>
</feature>
<sequence>MTFPDFSTPGAGQDPESGPAHARVLSRAGGTSRVVALAVTAVLVLGVAGAWAAVARWGMNIDRASTSGLTNRPEKVIPDPSEGEPVNLLVMGSDSREGENGNIGGTTSGGQRSDTTILLHVSADRSRIEAISIPRDSTVEIPSCVTTGGESTAPSYGKFNGAFAIGASVGGDTASGALCAMQTVEALTGVYLDGFVVIDFQGFQRMIDAVGGVEICVEEEIYAPKANDLHLTAGLHTLDGSTALDFARARYGVGDGSDTSRIGRQQELLASLVRTVFSAETLADPAKTLRFVDAVTSSMTMDEQTARIDYLTGLAYSLRGLRPETVTFVTVPWGSDPYNSSNVVWTDEAALLWENIQQDRPVGHDPAAASTAPAAAEGEQGDVAGTSAESGASDAPTTPAGENIDSTASASADDVKEPGKEAFTGADTTAVCG</sequence>
<dbReference type="Proteomes" id="UP001501094">
    <property type="component" value="Unassembled WGS sequence"/>
</dbReference>
<evidence type="ECO:0000256" key="1">
    <source>
        <dbReference type="ARBA" id="ARBA00006068"/>
    </source>
</evidence>
<gene>
    <name evidence="5" type="ORF">GCM10009751_19110</name>
</gene>
<proteinExistence type="inferred from homology"/>
<feature type="region of interest" description="Disordered" evidence="2">
    <location>
        <begin position="1"/>
        <end position="22"/>
    </location>
</feature>
<name>A0ABN2NCP6_9MICO</name>
<reference evidence="5 6" key="1">
    <citation type="journal article" date="2019" name="Int. J. Syst. Evol. Microbiol.">
        <title>The Global Catalogue of Microorganisms (GCM) 10K type strain sequencing project: providing services to taxonomists for standard genome sequencing and annotation.</title>
        <authorList>
            <consortium name="The Broad Institute Genomics Platform"/>
            <consortium name="The Broad Institute Genome Sequencing Center for Infectious Disease"/>
            <person name="Wu L."/>
            <person name="Ma J."/>
        </authorList>
    </citation>
    <scope>NUCLEOTIDE SEQUENCE [LARGE SCALE GENOMIC DNA]</scope>
    <source>
        <strain evidence="5 6">JCM 14326</strain>
    </source>
</reference>
<evidence type="ECO:0000259" key="4">
    <source>
        <dbReference type="Pfam" id="PF03816"/>
    </source>
</evidence>
<dbReference type="PANTHER" id="PTHR33392">
    <property type="entry name" value="POLYISOPRENYL-TEICHOIC ACID--PEPTIDOGLYCAN TEICHOIC ACID TRANSFERASE TAGU"/>
    <property type="match status" value="1"/>
</dbReference>
<evidence type="ECO:0000313" key="5">
    <source>
        <dbReference type="EMBL" id="GAA1861589.1"/>
    </source>
</evidence>
<comment type="caution">
    <text evidence="5">The sequence shown here is derived from an EMBL/GenBank/DDBJ whole genome shotgun (WGS) entry which is preliminary data.</text>
</comment>
<keyword evidence="6" id="KW-1185">Reference proteome</keyword>
<feature type="region of interest" description="Disordered" evidence="2">
    <location>
        <begin position="361"/>
        <end position="433"/>
    </location>
</feature>